<dbReference type="GO" id="GO:0005737">
    <property type="term" value="C:cytoplasm"/>
    <property type="evidence" value="ECO:0007669"/>
    <property type="project" value="TreeGrafter"/>
</dbReference>
<dbReference type="CDD" id="cd18802">
    <property type="entry name" value="SF2_C_dicer"/>
    <property type="match status" value="1"/>
</dbReference>
<evidence type="ECO:0000256" key="8">
    <source>
        <dbReference type="ARBA" id="ARBA00022806"/>
    </source>
</evidence>
<evidence type="ECO:0000256" key="16">
    <source>
        <dbReference type="SAM" id="MobiDB-lite"/>
    </source>
</evidence>
<comment type="cofactor">
    <cofactor evidence="2">
        <name>Mg(2+)</name>
        <dbReference type="ChEBI" id="CHEBI:18420"/>
    </cofactor>
</comment>
<dbReference type="PROSITE" id="PS51192">
    <property type="entry name" value="HELICASE_ATP_BIND_1"/>
    <property type="match status" value="1"/>
</dbReference>
<dbReference type="GO" id="GO:0030422">
    <property type="term" value="P:siRNA processing"/>
    <property type="evidence" value="ECO:0007669"/>
    <property type="project" value="TreeGrafter"/>
</dbReference>
<evidence type="ECO:0000259" key="19">
    <source>
        <dbReference type="PROSITE" id="PS51194"/>
    </source>
</evidence>
<comment type="cofactor">
    <cofactor evidence="1">
        <name>Mn(2+)</name>
        <dbReference type="ChEBI" id="CHEBI:29035"/>
    </cofactor>
</comment>
<dbReference type="Pfam" id="PF00270">
    <property type="entry name" value="DEAD"/>
    <property type="match status" value="1"/>
</dbReference>
<dbReference type="GO" id="GO:0005634">
    <property type="term" value="C:nucleus"/>
    <property type="evidence" value="ECO:0007669"/>
    <property type="project" value="TreeGrafter"/>
</dbReference>
<dbReference type="InterPro" id="IPR038248">
    <property type="entry name" value="Dicer_dimer_sf"/>
</dbReference>
<organism evidence="21 22">
    <name type="scientific">Lasiodiplodia hormozganensis</name>
    <dbReference type="NCBI Taxonomy" id="869390"/>
    <lineage>
        <taxon>Eukaryota</taxon>
        <taxon>Fungi</taxon>
        <taxon>Dikarya</taxon>
        <taxon>Ascomycota</taxon>
        <taxon>Pezizomycotina</taxon>
        <taxon>Dothideomycetes</taxon>
        <taxon>Dothideomycetes incertae sedis</taxon>
        <taxon>Botryosphaeriales</taxon>
        <taxon>Botryosphaeriaceae</taxon>
        <taxon>Lasiodiplodia</taxon>
    </lineage>
</organism>
<evidence type="ECO:0000259" key="17">
    <source>
        <dbReference type="PROSITE" id="PS50142"/>
    </source>
</evidence>
<dbReference type="Gene3D" id="1.10.1520.10">
    <property type="entry name" value="Ribonuclease III domain"/>
    <property type="match status" value="2"/>
</dbReference>
<dbReference type="EMBL" id="JAUJDW010000004">
    <property type="protein sequence ID" value="KAK0663301.1"/>
    <property type="molecule type" value="Genomic_DNA"/>
</dbReference>
<keyword evidence="22" id="KW-1185">Reference proteome</keyword>
<dbReference type="InterPro" id="IPR014001">
    <property type="entry name" value="Helicase_ATP-bd"/>
</dbReference>
<feature type="domain" description="Dicer dsRNA-binding fold" evidence="20">
    <location>
        <begin position="572"/>
        <end position="666"/>
    </location>
</feature>
<dbReference type="PROSITE" id="PS51194">
    <property type="entry name" value="HELICASE_CTER"/>
    <property type="match status" value="1"/>
</dbReference>
<evidence type="ECO:0000313" key="22">
    <source>
        <dbReference type="Proteomes" id="UP001175001"/>
    </source>
</evidence>
<feature type="region of interest" description="Disordered" evidence="16">
    <location>
        <begin position="1500"/>
        <end position="1525"/>
    </location>
</feature>
<evidence type="ECO:0000256" key="11">
    <source>
        <dbReference type="ARBA" id="ARBA00022884"/>
    </source>
</evidence>
<dbReference type="Pfam" id="PF00271">
    <property type="entry name" value="Helicase_C"/>
    <property type="match status" value="1"/>
</dbReference>
<evidence type="ECO:0000256" key="13">
    <source>
        <dbReference type="ARBA" id="ARBA00023211"/>
    </source>
</evidence>
<dbReference type="GO" id="GO:0005524">
    <property type="term" value="F:ATP binding"/>
    <property type="evidence" value="ECO:0007669"/>
    <property type="project" value="UniProtKB-KW"/>
</dbReference>
<dbReference type="InterPro" id="IPR001650">
    <property type="entry name" value="Helicase_C-like"/>
</dbReference>
<comment type="similarity">
    <text evidence="15">Belongs to the helicase family. Dicer subfamily.</text>
</comment>
<comment type="caution">
    <text evidence="21">The sequence shown here is derived from an EMBL/GenBank/DDBJ whole genome shotgun (WGS) entry which is preliminary data.</text>
</comment>
<dbReference type="Pfam" id="PF03368">
    <property type="entry name" value="Dicer_dimer"/>
    <property type="match status" value="1"/>
</dbReference>
<dbReference type="SMART" id="SM00535">
    <property type="entry name" value="RIBOc"/>
    <property type="match status" value="2"/>
</dbReference>
<dbReference type="Gene3D" id="3.30.160.380">
    <property type="entry name" value="Dicer dimerisation domain"/>
    <property type="match status" value="1"/>
</dbReference>
<protein>
    <submittedName>
        <fullName evidence="21">Dicer-like protein 2</fullName>
    </submittedName>
</protein>
<dbReference type="Gene3D" id="3.40.50.300">
    <property type="entry name" value="P-loop containing nucleotide triphosphate hydrolases"/>
    <property type="match status" value="2"/>
</dbReference>
<feature type="domain" description="Helicase ATP-binding" evidence="18">
    <location>
        <begin position="20"/>
        <end position="200"/>
    </location>
</feature>
<dbReference type="GO" id="GO:0004525">
    <property type="term" value="F:ribonuclease III activity"/>
    <property type="evidence" value="ECO:0007669"/>
    <property type="project" value="InterPro"/>
</dbReference>
<evidence type="ECO:0000256" key="10">
    <source>
        <dbReference type="ARBA" id="ARBA00022842"/>
    </source>
</evidence>
<evidence type="ECO:0000256" key="9">
    <source>
        <dbReference type="ARBA" id="ARBA00022840"/>
    </source>
</evidence>
<proteinExistence type="inferred from homology"/>
<dbReference type="Proteomes" id="UP001175001">
    <property type="component" value="Unassembled WGS sequence"/>
</dbReference>
<dbReference type="GO" id="GO:0004386">
    <property type="term" value="F:helicase activity"/>
    <property type="evidence" value="ECO:0007669"/>
    <property type="project" value="UniProtKB-KW"/>
</dbReference>
<dbReference type="PROSITE" id="PS51327">
    <property type="entry name" value="DICER_DSRBF"/>
    <property type="match status" value="1"/>
</dbReference>
<dbReference type="GO" id="GO:0051607">
    <property type="term" value="P:defense response to virus"/>
    <property type="evidence" value="ECO:0007669"/>
    <property type="project" value="UniProtKB-KW"/>
</dbReference>
<dbReference type="PROSITE" id="PS50142">
    <property type="entry name" value="RNASE_3_2"/>
    <property type="match status" value="2"/>
</dbReference>
<comment type="function">
    <text evidence="14">Dicer-like endonuclease involved in cleaving double-stranded RNA in the RNA interference (RNAi) pathway. Produces 21 to 25 bp dsRNAs (siRNAs) which target the selective destruction of homologous RNAs leading to sequence-specific suppression of gene expression, called post-transcriptional gene silencing (PTGS). Part of a broad host defense response against viral infection and transposons.</text>
</comment>
<gene>
    <name evidence="21" type="primary">DCL2</name>
    <name evidence="21" type="ORF">DIS24_g1504</name>
</gene>
<evidence type="ECO:0000256" key="12">
    <source>
        <dbReference type="ARBA" id="ARBA00023118"/>
    </source>
</evidence>
<accession>A0AA39Z374</accession>
<keyword evidence="8" id="KW-0347">Helicase</keyword>
<dbReference type="GO" id="GO:0003723">
    <property type="term" value="F:RNA binding"/>
    <property type="evidence" value="ECO:0007669"/>
    <property type="project" value="UniProtKB-UniRule"/>
</dbReference>
<evidence type="ECO:0000256" key="5">
    <source>
        <dbReference type="ARBA" id="ARBA00022737"/>
    </source>
</evidence>
<dbReference type="InterPro" id="IPR000999">
    <property type="entry name" value="RNase_III_dom"/>
</dbReference>
<evidence type="ECO:0000256" key="15">
    <source>
        <dbReference type="PROSITE-ProRule" id="PRU00657"/>
    </source>
</evidence>
<evidence type="ECO:0000259" key="20">
    <source>
        <dbReference type="PROSITE" id="PS51327"/>
    </source>
</evidence>
<keyword evidence="3" id="KW-0930">Antiviral protein</keyword>
<dbReference type="SMART" id="SM00490">
    <property type="entry name" value="HELICc"/>
    <property type="match status" value="1"/>
</dbReference>
<keyword evidence="4" id="KW-0479">Metal-binding</keyword>
<feature type="domain" description="RNase III" evidence="17">
    <location>
        <begin position="959"/>
        <end position="1077"/>
    </location>
</feature>
<evidence type="ECO:0000256" key="3">
    <source>
        <dbReference type="ARBA" id="ARBA00022721"/>
    </source>
</evidence>
<keyword evidence="10" id="KW-0460">Magnesium</keyword>
<evidence type="ECO:0000313" key="21">
    <source>
        <dbReference type="EMBL" id="KAK0663301.1"/>
    </source>
</evidence>
<dbReference type="CDD" id="cd00593">
    <property type="entry name" value="RIBOc"/>
    <property type="match status" value="2"/>
</dbReference>
<dbReference type="CDD" id="cd18034">
    <property type="entry name" value="DEXHc_dicer"/>
    <property type="match status" value="1"/>
</dbReference>
<feature type="domain" description="Helicase C-terminal" evidence="19">
    <location>
        <begin position="373"/>
        <end position="541"/>
    </location>
</feature>
<dbReference type="SUPFAM" id="SSF69065">
    <property type="entry name" value="RNase III domain-like"/>
    <property type="match status" value="2"/>
</dbReference>
<dbReference type="InterPro" id="IPR005034">
    <property type="entry name" value="Dicer_dimerisation"/>
</dbReference>
<sequence length="1548" mass="173020">MESPNGESTLFCLRSYQAEMVEESLKQNIIVAMDTGSGKTHVAISRTAAELESCSPDQLVWFIAPTVTLCHQQFCLFEKHLPAYEIRFLSGNDNVDRWTDQNIWDAVLKNVRIVVSTPAVLLDALTHAFVKLPRLALLIFDEAHMCRGNHPASAIMQRFYHPLLANGDRDSLPKILGLTASPVVSANASGLEIIERSLNAIAKTPKIHRTDLLRFTHRPELVQLNYPGQYLDPSAGPPVLAALANVYHAYDILEDPYILSLRQKASETTDETRDQVLRELEKLLNNRKTYIHEQLKKLYSRALGIYNELGGPPTEFYIRSCIAKFDAFLTNSSHLLLDWSLAEGKHLYDRLATVAAAPPVSQHTGIHDNLSPKMNTLVDLLLSEWNADFTGIIFVEQRATVAAMDHVLSNHPRLRDLFSVGTFVGTSMTVHRKSHLGIGDLVEIKHQQQTLEEFRAGKKNLIVATAVLEEGIDVSNCHIVICFEPPKNLKSFIQRRGRARKKDSKFVIMFPDDSTFVKSPEMWLDLEEQMKEAYLNDQRVVQAAEQREELEEDGDDTYRCESTGALLTLDNAMQHLYHFCAILGDGQHVDLRPRFFFTVDENDRTTATVTLPSSVSKKVRQHRGTGSWLTERAARKDAAFQAYVALHKAGLVNDNLLPLPSDPEDQPDFGVVDKRPAMIEVQPRLDPWIPLAQLISLSTPLDPWYRTKMTISMEPQPVTLVILLPQPMLHVPDFLLHWNENIRYTLSSEPMDAITLSKDEVTSLQHSTRALLFEIFQTRMIDERYDFPFLIAQPGAHGEGGGQFLELGGESRPALEVYAEMQAGLNPTIGLLHPKGVVGAPLMFRRFQTSDISMTEDENLQQEEETTVQVVCSAFPKRRDFLHYIRDSAQYGMYTKESILPAEGFVMSRLPVAYSMFAAFLPSILHRYELFMIVQELCDTAVRSVGFTNHELVLRAITASSTNENDYQRLEFLGDCILKYSTAVQLMADFLHWPESYLTERKDRIVSNGALAKASRRTGLDKFIITKAFTGSKWRPRYVNDILAKSQAALQESCTLSTKTLADVVESLIGAAFVEGGIHKAHLCTSAFLTSLEWKPLHRCRTILQDHATEEHASAPALHLERVEELIGYTFKNKYLLLEALTHASFTAPREAASSSYQRLEYLGDAVLDYIISGRLYAHRRKPAAAANASNGGGSTIPPRGHAADELPHWTMHSIRAALVNASFLAFLCMEAAIFEPRTDVVFAPSSATTTTAPVPLSTALENEQPYTVPGTPSRKALWHFLRHSSPTLLASATAATARHERYSEEIWRALRQERRYPWRLFAKVGAEKFFSDIVEAVLGAVFIDSTTNSSLSVGDNEMVDGAEGQEKNGKVVLEEGEELEACERFLEKIGLMDVLDRFMRDEVDCLHPKTQLGRLAGSDKVVWEWDDGDSDTGEAESPAGGMTGKRFRCRVGLGETWVGEWVDGETRHGAETEAADRAVLTLVAQGRSWRGMERWDAASGDEIEGGNCDGDEAKSEESEEVDPVVAGAVMGDDLVMDDATRPPSHAM</sequence>
<keyword evidence="11 15" id="KW-0694">RNA-binding</keyword>
<dbReference type="PROSITE" id="PS00517">
    <property type="entry name" value="RNASE_3_1"/>
    <property type="match status" value="1"/>
</dbReference>
<evidence type="ECO:0000256" key="4">
    <source>
        <dbReference type="ARBA" id="ARBA00022723"/>
    </source>
</evidence>
<keyword evidence="9" id="KW-0067">ATP-binding</keyword>
<dbReference type="PANTHER" id="PTHR14950:SF37">
    <property type="entry name" value="ENDORIBONUCLEASE DICER"/>
    <property type="match status" value="1"/>
</dbReference>
<evidence type="ECO:0000256" key="6">
    <source>
        <dbReference type="ARBA" id="ARBA00022741"/>
    </source>
</evidence>
<keyword evidence="5" id="KW-0677">Repeat</keyword>
<dbReference type="SUPFAM" id="SSF52540">
    <property type="entry name" value="P-loop containing nucleoside triphosphate hydrolases"/>
    <property type="match status" value="1"/>
</dbReference>
<feature type="domain" description="RNase III" evidence="17">
    <location>
        <begin position="1120"/>
        <end position="1177"/>
    </location>
</feature>
<dbReference type="GO" id="GO:0046872">
    <property type="term" value="F:metal ion binding"/>
    <property type="evidence" value="ECO:0007669"/>
    <property type="project" value="UniProtKB-KW"/>
</dbReference>
<keyword evidence="13" id="KW-0464">Manganese</keyword>
<dbReference type="PANTHER" id="PTHR14950">
    <property type="entry name" value="DICER-RELATED"/>
    <property type="match status" value="1"/>
</dbReference>
<evidence type="ECO:0000256" key="14">
    <source>
        <dbReference type="ARBA" id="ARBA00025403"/>
    </source>
</evidence>
<dbReference type="FunFam" id="3.40.50.300:FF:001669">
    <property type="entry name" value="Dicer-like protein 1"/>
    <property type="match status" value="1"/>
</dbReference>
<evidence type="ECO:0000256" key="7">
    <source>
        <dbReference type="ARBA" id="ARBA00022801"/>
    </source>
</evidence>
<name>A0AA39Z374_9PEZI</name>
<dbReference type="InterPro" id="IPR036389">
    <property type="entry name" value="RNase_III_sf"/>
</dbReference>
<evidence type="ECO:0000256" key="2">
    <source>
        <dbReference type="ARBA" id="ARBA00001946"/>
    </source>
</evidence>
<keyword evidence="12" id="KW-0051">Antiviral defense</keyword>
<evidence type="ECO:0000259" key="18">
    <source>
        <dbReference type="PROSITE" id="PS51192"/>
    </source>
</evidence>
<evidence type="ECO:0000256" key="1">
    <source>
        <dbReference type="ARBA" id="ARBA00001936"/>
    </source>
</evidence>
<keyword evidence="7" id="KW-0378">Hydrolase</keyword>
<dbReference type="InterPro" id="IPR027417">
    <property type="entry name" value="P-loop_NTPase"/>
</dbReference>
<reference evidence="21" key="1">
    <citation type="submission" date="2023-06" db="EMBL/GenBank/DDBJ databases">
        <title>Multi-omics analyses reveal the molecular pathogenesis toolkit of Lasiodiplodia hormozganensis, a cross-kingdom pathogen.</title>
        <authorList>
            <person name="Felix C."/>
            <person name="Meneses R."/>
            <person name="Goncalves M.F.M."/>
            <person name="Tilleman L."/>
            <person name="Duarte A.S."/>
            <person name="Jorrin-Novo J.V."/>
            <person name="Van De Peer Y."/>
            <person name="Deforce D."/>
            <person name="Van Nieuwerburgh F."/>
            <person name="Esteves A.C."/>
            <person name="Alves A."/>
        </authorList>
    </citation>
    <scope>NUCLEOTIDE SEQUENCE</scope>
    <source>
        <strain evidence="21">CBS 339.90</strain>
    </source>
</reference>
<dbReference type="InterPro" id="IPR011545">
    <property type="entry name" value="DEAD/DEAH_box_helicase_dom"/>
</dbReference>
<dbReference type="GO" id="GO:0050688">
    <property type="term" value="P:regulation of defense response to virus"/>
    <property type="evidence" value="ECO:0007669"/>
    <property type="project" value="UniProtKB-KW"/>
</dbReference>
<dbReference type="Pfam" id="PF00636">
    <property type="entry name" value="Ribonuclease_3"/>
    <property type="match status" value="2"/>
</dbReference>
<keyword evidence="6" id="KW-0547">Nucleotide-binding</keyword>
<dbReference type="SMART" id="SM00487">
    <property type="entry name" value="DEXDc"/>
    <property type="match status" value="1"/>
</dbReference>